<evidence type="ECO:0000313" key="6">
    <source>
        <dbReference type="EMBL" id="KAG2967249.1"/>
    </source>
</evidence>
<evidence type="ECO:0000313" key="9">
    <source>
        <dbReference type="EMBL" id="RAW40836.1"/>
    </source>
</evidence>
<keyword evidence="1" id="KW-0732">Signal</keyword>
<reference evidence="8" key="3">
    <citation type="submission" date="2021-01" db="EMBL/GenBank/DDBJ databases">
        <title>Phytophthora aleatoria, a newly-described species from Pinus radiata is distinct from Phytophthora cactorum isolates based on comparative genomics.</title>
        <authorList>
            <person name="Mcdougal R."/>
            <person name="Panda P."/>
            <person name="Williams N."/>
            <person name="Studholme D.J."/>
        </authorList>
    </citation>
    <scope>NUCLEOTIDE SEQUENCE</scope>
    <source>
        <strain evidence="8">NZFS 3830</strain>
    </source>
</reference>
<dbReference type="PROSITE" id="PS51752">
    <property type="entry name" value="JACALIN_LECTIN"/>
    <property type="match status" value="1"/>
</dbReference>
<reference evidence="9 10" key="1">
    <citation type="submission" date="2018-01" db="EMBL/GenBank/DDBJ databases">
        <title>Draft genome of the strawberry crown rot pathogen Phytophthora cactorum.</title>
        <authorList>
            <person name="Armitage A.D."/>
            <person name="Lysoe E."/>
            <person name="Nellist C.F."/>
            <person name="Harrison R.J."/>
            <person name="Brurberg M.B."/>
        </authorList>
    </citation>
    <scope>NUCLEOTIDE SEQUENCE [LARGE SCALE GENOMIC DNA]</scope>
    <source>
        <strain evidence="9 10">10300</strain>
    </source>
</reference>
<accession>A0A329SY17</accession>
<feature type="chain" id="PRO_5040068041" description="Jacalin-type lectin domain-containing protein" evidence="1">
    <location>
        <begin position="22"/>
        <end position="203"/>
    </location>
</feature>
<dbReference type="SMART" id="SM00915">
    <property type="entry name" value="Jacalin"/>
    <property type="match status" value="1"/>
</dbReference>
<evidence type="ECO:0000313" key="5">
    <source>
        <dbReference type="EMBL" id="KAG2901129.1"/>
    </source>
</evidence>
<sequence>MARFIFLFLATVALVAGSTSAQLDFGKLKEYATDFKEQFSNNATDPPAGKRPLHGLLSGLEFGGTGNNAYEYRDAVEPGEVVRGVTIRTGKRVHDIGIIHENLAGEPVTNFVSGRDGDPQTLTLGPGEYITSIEAHTGEKDGRKRISFIKFTTNKNNYVSGGTPTDDIGKEDAPEEGYQIGGFFGKRGDEIDSVAAIWATILP</sequence>
<protein>
    <recommendedName>
        <fullName evidence="2">Jacalin-type lectin domain-containing protein</fullName>
    </recommendedName>
</protein>
<dbReference type="PANTHER" id="PTHR46506">
    <property type="entry name" value="OS05G0143600 PROTEIN"/>
    <property type="match status" value="1"/>
</dbReference>
<organism evidence="9 10">
    <name type="scientific">Phytophthora cactorum</name>
    <dbReference type="NCBI Taxonomy" id="29920"/>
    <lineage>
        <taxon>Eukaryota</taxon>
        <taxon>Sar</taxon>
        <taxon>Stramenopiles</taxon>
        <taxon>Oomycota</taxon>
        <taxon>Peronosporomycetes</taxon>
        <taxon>Peronosporales</taxon>
        <taxon>Peronosporaceae</taxon>
        <taxon>Phytophthora</taxon>
    </lineage>
</organism>
<evidence type="ECO:0000313" key="8">
    <source>
        <dbReference type="EMBL" id="KAG6943404.1"/>
    </source>
</evidence>
<dbReference type="EMBL" id="JAENGZ010002568">
    <property type="protein sequence ID" value="KAG6943404.1"/>
    <property type="molecule type" value="Genomic_DNA"/>
</dbReference>
<dbReference type="Proteomes" id="UP000697107">
    <property type="component" value="Unassembled WGS sequence"/>
</dbReference>
<name>A0A329SY17_9STRA</name>
<dbReference type="OrthoDB" id="89805at2759"/>
<dbReference type="SUPFAM" id="SSF51101">
    <property type="entry name" value="Mannose-binding lectins"/>
    <property type="match status" value="1"/>
</dbReference>
<evidence type="ECO:0000313" key="3">
    <source>
        <dbReference type="EMBL" id="KAG2836558.1"/>
    </source>
</evidence>
<reference evidence="3" key="2">
    <citation type="submission" date="2018-10" db="EMBL/GenBank/DDBJ databases">
        <title>Effector identification in a new, highly contiguous assembly of the strawberry crown rot pathogen Phytophthora cactorum.</title>
        <authorList>
            <person name="Armitage A.D."/>
            <person name="Nellist C.F."/>
            <person name="Bates H."/>
            <person name="Vickerstaff R.J."/>
            <person name="Harrison R.J."/>
        </authorList>
    </citation>
    <scope>NUCLEOTIDE SEQUENCE</scope>
    <source>
        <strain evidence="3">15-7</strain>
        <strain evidence="5">4032</strain>
        <strain evidence="4">4040</strain>
        <strain evidence="6">P415</strain>
        <strain evidence="7">P421</strain>
    </source>
</reference>
<feature type="signal peptide" evidence="1">
    <location>
        <begin position="1"/>
        <end position="21"/>
    </location>
</feature>
<dbReference type="EMBL" id="RCMV01001001">
    <property type="protein sequence ID" value="KAG3211088.1"/>
    <property type="molecule type" value="Genomic_DNA"/>
</dbReference>
<evidence type="ECO:0000313" key="10">
    <source>
        <dbReference type="Proteomes" id="UP000251314"/>
    </source>
</evidence>
<keyword evidence="10" id="KW-1185">Reference proteome</keyword>
<evidence type="ECO:0000313" key="7">
    <source>
        <dbReference type="EMBL" id="KAG3211088.1"/>
    </source>
</evidence>
<dbReference type="EMBL" id="MJFZ01000041">
    <property type="protein sequence ID" value="RAW40836.1"/>
    <property type="molecule type" value="Genomic_DNA"/>
</dbReference>
<dbReference type="EMBL" id="RCMK01001141">
    <property type="protein sequence ID" value="KAG2900866.1"/>
    <property type="molecule type" value="Genomic_DNA"/>
</dbReference>
<evidence type="ECO:0000313" key="4">
    <source>
        <dbReference type="EMBL" id="KAG2900866.1"/>
    </source>
</evidence>
<dbReference type="Proteomes" id="UP000736787">
    <property type="component" value="Unassembled WGS sequence"/>
</dbReference>
<proteinExistence type="predicted"/>
<dbReference type="InterPro" id="IPR036404">
    <property type="entry name" value="Jacalin-like_lectin_dom_sf"/>
</dbReference>
<dbReference type="AlphaFoldDB" id="A0A329SY17"/>
<dbReference type="Proteomes" id="UP000735874">
    <property type="component" value="Unassembled WGS sequence"/>
</dbReference>
<dbReference type="EMBL" id="RCMI01000674">
    <property type="protein sequence ID" value="KAG2901129.1"/>
    <property type="molecule type" value="Genomic_DNA"/>
</dbReference>
<dbReference type="Proteomes" id="UP000251314">
    <property type="component" value="Unassembled WGS sequence"/>
</dbReference>
<dbReference type="Proteomes" id="UP000760860">
    <property type="component" value="Unassembled WGS sequence"/>
</dbReference>
<feature type="domain" description="Jacalin-type lectin" evidence="2">
    <location>
        <begin position="57"/>
        <end position="200"/>
    </location>
</feature>
<dbReference type="Proteomes" id="UP000688947">
    <property type="component" value="Unassembled WGS sequence"/>
</dbReference>
<dbReference type="EMBL" id="RCML01000948">
    <property type="protein sequence ID" value="KAG2967249.1"/>
    <property type="molecule type" value="Genomic_DNA"/>
</dbReference>
<evidence type="ECO:0000259" key="2">
    <source>
        <dbReference type="PROSITE" id="PS51752"/>
    </source>
</evidence>
<evidence type="ECO:0000256" key="1">
    <source>
        <dbReference type="SAM" id="SignalP"/>
    </source>
</evidence>
<dbReference type="Pfam" id="PF01419">
    <property type="entry name" value="Jacalin"/>
    <property type="match status" value="1"/>
</dbReference>
<dbReference type="InterPro" id="IPR001229">
    <property type="entry name" value="Jacalin-like_lectin_dom"/>
</dbReference>
<dbReference type="Gene3D" id="2.100.10.30">
    <property type="entry name" value="Jacalin-like lectin domain"/>
    <property type="match status" value="1"/>
</dbReference>
<dbReference type="EMBL" id="RCMG01001092">
    <property type="protein sequence ID" value="KAG2836558.1"/>
    <property type="molecule type" value="Genomic_DNA"/>
</dbReference>
<gene>
    <name evidence="8" type="ORF">JG687_00018485</name>
    <name evidence="9" type="ORF">PC110_g3006</name>
    <name evidence="3" type="ORF">PC113_g20002</name>
    <name evidence="5" type="ORF">PC115_g15964</name>
    <name evidence="4" type="ORF">PC117_g21858</name>
    <name evidence="6" type="ORF">PC118_g18700</name>
    <name evidence="7" type="ORF">PC129_g17930</name>
</gene>
<dbReference type="Proteomes" id="UP000774804">
    <property type="component" value="Unassembled WGS sequence"/>
</dbReference>
<comment type="caution">
    <text evidence="9">The sequence shown here is derived from an EMBL/GenBank/DDBJ whole genome shotgun (WGS) entry which is preliminary data.</text>
</comment>
<dbReference type="VEuPathDB" id="FungiDB:PC110_g3006"/>
<dbReference type="STRING" id="29920.A0A329SY17"/>